<dbReference type="InterPro" id="IPR009365">
    <property type="entry name" value="Nucleo_LEF-12"/>
</dbReference>
<protein>
    <submittedName>
        <fullName evidence="1">LEF-12</fullName>
    </submittedName>
</protein>
<sequence>MSRVTVVDKNEFVLRIQHIQTYVEHIKNVVENLNICHKLYISHDTASWLCGMVAHSEFVTCTLYVSNFDVNHRTMLLFHMFEQSLAQELLCDDMPFVFVNYVFANVPLRLIVTSASINVHPKLQFEVDANDYKVFKRSKENNMLSKIKMTNDLYMKHLLNQIKTLSFCDDYIVCVNLK</sequence>
<accession>A0A162GTP0</accession>
<evidence type="ECO:0000313" key="2">
    <source>
        <dbReference type="Proteomes" id="UP000201861"/>
    </source>
</evidence>
<dbReference type="RefSeq" id="YP_009250001.1">
    <property type="nucleotide sequence ID" value="NC_029997.2"/>
</dbReference>
<dbReference type="Pfam" id="PF06256">
    <property type="entry name" value="Nucleo_LEF-12"/>
    <property type="match status" value="1"/>
</dbReference>
<evidence type="ECO:0000313" key="1">
    <source>
        <dbReference type="EMBL" id="AKR17284.1"/>
    </source>
</evidence>
<gene>
    <name evidence="1" type="primary">lef-12</name>
</gene>
<proteinExistence type="predicted"/>
<dbReference type="OrthoDB" id="11297at10239"/>
<reference evidence="1" key="1">
    <citation type="submission" date="2017-04" db="EMBL/GenBank/DDBJ databases">
        <title>Complete genome sequence of Urbanus proteus nucleopolyhedrovirus (UrprNPV).</title>
        <authorList>
            <person name="Santos E.R."/>
            <person name="Melo F.L."/>
            <person name="Sosa-Gomez D.R."/>
            <person name="Ribeiro B.M."/>
            <person name="Ardisson-Araujo D.M.P."/>
        </authorList>
    </citation>
    <scope>NUCLEOTIDE SEQUENCE [LARGE SCALE GENOMIC DNA]</scope>
    <source>
        <strain evidence="1">Southern Brazil</strain>
    </source>
</reference>
<dbReference type="Proteomes" id="UP000201861">
    <property type="component" value="Segment"/>
</dbReference>
<dbReference type="KEGG" id="vg:27429895"/>
<keyword evidence="2" id="KW-1185">Reference proteome</keyword>
<dbReference type="GeneID" id="27429895"/>
<name>A0A162GTP0_9ABAC</name>
<dbReference type="EMBL" id="KR011717">
    <property type="protein sequence ID" value="AKR17284.1"/>
    <property type="molecule type" value="Genomic_DNA"/>
</dbReference>
<organism evidence="1 2">
    <name type="scientific">Urbanus proteus nucleopolyhedrovirus</name>
    <dbReference type="NCBI Taxonomy" id="1675866"/>
    <lineage>
        <taxon>Viruses</taxon>
        <taxon>Viruses incertae sedis</taxon>
        <taxon>Naldaviricetes</taxon>
        <taxon>Lefavirales</taxon>
        <taxon>Baculoviridae</taxon>
        <taxon>Alphabaculovirus</taxon>
        <taxon>Alphabaculovirus urprotei</taxon>
    </lineage>
</organism>